<keyword evidence="4" id="KW-0597">Phosphoprotein</keyword>
<keyword evidence="5" id="KW-0433">Leucine-rich repeat</keyword>
<dbReference type="PROSITE" id="PS50011">
    <property type="entry name" value="PROTEIN_KINASE_DOM"/>
    <property type="match status" value="1"/>
</dbReference>
<evidence type="ECO:0000256" key="3">
    <source>
        <dbReference type="ARBA" id="ARBA00022527"/>
    </source>
</evidence>
<dbReference type="InterPro" id="IPR001245">
    <property type="entry name" value="Ser-Thr/Tyr_kinase_cat_dom"/>
</dbReference>
<dbReference type="OMA" id="IDQSHRR"/>
<evidence type="ECO:0000256" key="15">
    <source>
        <dbReference type="ARBA" id="ARBA00023170"/>
    </source>
</evidence>
<evidence type="ECO:0000256" key="8">
    <source>
        <dbReference type="ARBA" id="ARBA00022729"/>
    </source>
</evidence>
<feature type="chain" id="PRO_5020838707" description="non-specific serine/threonine protein kinase" evidence="20">
    <location>
        <begin position="22"/>
        <end position="941"/>
    </location>
</feature>
<evidence type="ECO:0000256" key="5">
    <source>
        <dbReference type="ARBA" id="ARBA00022614"/>
    </source>
</evidence>
<dbReference type="PANTHER" id="PTHR45631:SF158">
    <property type="entry name" value="PROTEIN KINASE DOMAIN-CONTAINING PROTEIN"/>
    <property type="match status" value="1"/>
</dbReference>
<keyword evidence="14 19" id="KW-0472">Membrane</keyword>
<keyword evidence="11" id="KW-0418">Kinase</keyword>
<feature type="transmembrane region" description="Helical" evidence="19">
    <location>
        <begin position="537"/>
        <end position="559"/>
    </location>
</feature>
<dbReference type="AlphaFoldDB" id="A0A4U6VMC1"/>
<feature type="domain" description="Protein kinase" evidence="21">
    <location>
        <begin position="601"/>
        <end position="886"/>
    </location>
</feature>
<dbReference type="InterPro" id="IPR032675">
    <property type="entry name" value="LRR_dom_sf"/>
</dbReference>
<evidence type="ECO:0000313" key="22">
    <source>
        <dbReference type="EMBL" id="TKW28819.1"/>
    </source>
</evidence>
<dbReference type="InterPro" id="IPR000719">
    <property type="entry name" value="Prot_kinase_dom"/>
</dbReference>
<comment type="catalytic activity">
    <reaction evidence="16">
        <text>L-threonyl-[protein] + ATP = O-phospho-L-threonyl-[protein] + ADP + H(+)</text>
        <dbReference type="Rhea" id="RHEA:46608"/>
        <dbReference type="Rhea" id="RHEA-COMP:11060"/>
        <dbReference type="Rhea" id="RHEA-COMP:11605"/>
        <dbReference type="ChEBI" id="CHEBI:15378"/>
        <dbReference type="ChEBI" id="CHEBI:30013"/>
        <dbReference type="ChEBI" id="CHEBI:30616"/>
        <dbReference type="ChEBI" id="CHEBI:61977"/>
        <dbReference type="ChEBI" id="CHEBI:456216"/>
        <dbReference type="EC" id="2.7.11.1"/>
    </reaction>
</comment>
<evidence type="ECO:0000256" key="1">
    <source>
        <dbReference type="ARBA" id="ARBA00004162"/>
    </source>
</evidence>
<dbReference type="EMBL" id="CM016554">
    <property type="protein sequence ID" value="TKW28819.1"/>
    <property type="molecule type" value="Genomic_DNA"/>
</dbReference>
<keyword evidence="12 18" id="KW-0067">ATP-binding</keyword>
<keyword evidence="15" id="KW-0675">Receptor</keyword>
<evidence type="ECO:0000256" key="11">
    <source>
        <dbReference type="ARBA" id="ARBA00022777"/>
    </source>
</evidence>
<dbReference type="CDD" id="cd14066">
    <property type="entry name" value="STKc_IRAK"/>
    <property type="match status" value="1"/>
</dbReference>
<evidence type="ECO:0000256" key="6">
    <source>
        <dbReference type="ARBA" id="ARBA00022679"/>
    </source>
</evidence>
<accession>A0A4U6VMC1</accession>
<evidence type="ECO:0000313" key="23">
    <source>
        <dbReference type="Proteomes" id="UP000298652"/>
    </source>
</evidence>
<organism evidence="22 23">
    <name type="scientific">Setaria viridis</name>
    <name type="common">Green bristlegrass</name>
    <name type="synonym">Setaria italica subsp. viridis</name>
    <dbReference type="NCBI Taxonomy" id="4556"/>
    <lineage>
        <taxon>Eukaryota</taxon>
        <taxon>Viridiplantae</taxon>
        <taxon>Streptophyta</taxon>
        <taxon>Embryophyta</taxon>
        <taxon>Tracheophyta</taxon>
        <taxon>Spermatophyta</taxon>
        <taxon>Magnoliopsida</taxon>
        <taxon>Liliopsida</taxon>
        <taxon>Poales</taxon>
        <taxon>Poaceae</taxon>
        <taxon>PACMAD clade</taxon>
        <taxon>Panicoideae</taxon>
        <taxon>Panicodae</taxon>
        <taxon>Paniceae</taxon>
        <taxon>Cenchrinae</taxon>
        <taxon>Setaria</taxon>
    </lineage>
</organism>
<evidence type="ECO:0000256" key="9">
    <source>
        <dbReference type="ARBA" id="ARBA00022737"/>
    </source>
</evidence>
<keyword evidence="10 18" id="KW-0547">Nucleotide-binding</keyword>
<keyword evidence="13 19" id="KW-1133">Transmembrane helix</keyword>
<name>A0A4U6VMC1_SETVI</name>
<dbReference type="FunFam" id="3.30.200.20:FF:000178">
    <property type="entry name" value="serine/threonine-protein kinase PBS1-like"/>
    <property type="match status" value="1"/>
</dbReference>
<reference evidence="22" key="1">
    <citation type="submission" date="2019-03" db="EMBL/GenBank/DDBJ databases">
        <title>WGS assembly of Setaria viridis.</title>
        <authorList>
            <person name="Huang P."/>
            <person name="Jenkins J."/>
            <person name="Grimwood J."/>
            <person name="Barry K."/>
            <person name="Healey A."/>
            <person name="Mamidi S."/>
            <person name="Sreedasyam A."/>
            <person name="Shu S."/>
            <person name="Feldman M."/>
            <person name="Wu J."/>
            <person name="Yu Y."/>
            <person name="Chen C."/>
            <person name="Johnson J."/>
            <person name="Rokhsar D."/>
            <person name="Baxter I."/>
            <person name="Schmutz J."/>
            <person name="Brutnell T."/>
            <person name="Kellogg E."/>
        </authorList>
    </citation>
    <scope>NUCLEOTIDE SEQUENCE [LARGE SCALE GENOMIC DNA]</scope>
</reference>
<dbReference type="PROSITE" id="PS00107">
    <property type="entry name" value="PROTEIN_KINASE_ATP"/>
    <property type="match status" value="1"/>
</dbReference>
<evidence type="ECO:0000256" key="2">
    <source>
        <dbReference type="ARBA" id="ARBA00012513"/>
    </source>
</evidence>
<dbReference type="InterPro" id="IPR011009">
    <property type="entry name" value="Kinase-like_dom_sf"/>
</dbReference>
<evidence type="ECO:0000256" key="17">
    <source>
        <dbReference type="ARBA" id="ARBA00048679"/>
    </source>
</evidence>
<evidence type="ECO:0000256" key="12">
    <source>
        <dbReference type="ARBA" id="ARBA00022840"/>
    </source>
</evidence>
<evidence type="ECO:0000256" key="4">
    <source>
        <dbReference type="ARBA" id="ARBA00022553"/>
    </source>
</evidence>
<comment type="catalytic activity">
    <reaction evidence="17">
        <text>L-seryl-[protein] + ATP = O-phospho-L-seryl-[protein] + ADP + H(+)</text>
        <dbReference type="Rhea" id="RHEA:17989"/>
        <dbReference type="Rhea" id="RHEA-COMP:9863"/>
        <dbReference type="Rhea" id="RHEA-COMP:11604"/>
        <dbReference type="ChEBI" id="CHEBI:15378"/>
        <dbReference type="ChEBI" id="CHEBI:29999"/>
        <dbReference type="ChEBI" id="CHEBI:30616"/>
        <dbReference type="ChEBI" id="CHEBI:83421"/>
        <dbReference type="ChEBI" id="CHEBI:456216"/>
        <dbReference type="EC" id="2.7.11.1"/>
    </reaction>
</comment>
<dbReference type="SUPFAM" id="SSF52058">
    <property type="entry name" value="L domain-like"/>
    <property type="match status" value="1"/>
</dbReference>
<evidence type="ECO:0000256" key="19">
    <source>
        <dbReference type="SAM" id="Phobius"/>
    </source>
</evidence>
<dbReference type="FunFam" id="3.80.10.10:FF:000129">
    <property type="entry name" value="Leucine-rich repeat receptor-like kinase"/>
    <property type="match status" value="1"/>
</dbReference>
<dbReference type="Gramene" id="TKW28819">
    <property type="protein sequence ID" value="TKW28819"/>
    <property type="gene ID" value="SEVIR_3G353200v2"/>
</dbReference>
<gene>
    <name evidence="22" type="ORF">SEVIR_3G353200v2</name>
</gene>
<evidence type="ECO:0000256" key="16">
    <source>
        <dbReference type="ARBA" id="ARBA00047899"/>
    </source>
</evidence>
<dbReference type="InterPro" id="IPR017441">
    <property type="entry name" value="Protein_kinase_ATP_BS"/>
</dbReference>
<feature type="binding site" evidence="18">
    <location>
        <position position="629"/>
    </location>
    <ligand>
        <name>ATP</name>
        <dbReference type="ChEBI" id="CHEBI:30616"/>
    </ligand>
</feature>
<dbReference type="Gene3D" id="3.30.200.20">
    <property type="entry name" value="Phosphorylase Kinase, domain 1"/>
    <property type="match status" value="1"/>
</dbReference>
<dbReference type="InterPro" id="IPR001611">
    <property type="entry name" value="Leu-rich_rpt"/>
</dbReference>
<dbReference type="FunFam" id="1.10.510.10:FF:000146">
    <property type="entry name" value="LRR receptor-like serine/threonine-protein kinase IOS1"/>
    <property type="match status" value="1"/>
</dbReference>
<evidence type="ECO:0000256" key="14">
    <source>
        <dbReference type="ARBA" id="ARBA00023136"/>
    </source>
</evidence>
<dbReference type="InterPro" id="IPR024788">
    <property type="entry name" value="Malectin-like_Carb-bd_dom"/>
</dbReference>
<dbReference type="GO" id="GO:0004674">
    <property type="term" value="F:protein serine/threonine kinase activity"/>
    <property type="evidence" value="ECO:0007669"/>
    <property type="project" value="UniProtKB-KW"/>
</dbReference>
<evidence type="ECO:0000256" key="13">
    <source>
        <dbReference type="ARBA" id="ARBA00022989"/>
    </source>
</evidence>
<dbReference type="GO" id="GO:0005886">
    <property type="term" value="C:plasma membrane"/>
    <property type="evidence" value="ECO:0007669"/>
    <property type="project" value="UniProtKB-SubCell"/>
</dbReference>
<dbReference type="GO" id="GO:0005524">
    <property type="term" value="F:ATP binding"/>
    <property type="evidence" value="ECO:0007669"/>
    <property type="project" value="UniProtKB-UniRule"/>
</dbReference>
<dbReference type="Gene3D" id="3.80.10.10">
    <property type="entry name" value="Ribonuclease Inhibitor"/>
    <property type="match status" value="1"/>
</dbReference>
<evidence type="ECO:0000259" key="21">
    <source>
        <dbReference type="PROSITE" id="PS50011"/>
    </source>
</evidence>
<evidence type="ECO:0000256" key="10">
    <source>
        <dbReference type="ARBA" id="ARBA00022741"/>
    </source>
</evidence>
<feature type="signal peptide" evidence="20">
    <location>
        <begin position="1"/>
        <end position="21"/>
    </location>
</feature>
<dbReference type="SMART" id="SM00220">
    <property type="entry name" value="S_TKc"/>
    <property type="match status" value="1"/>
</dbReference>
<dbReference type="SUPFAM" id="SSF56112">
    <property type="entry name" value="Protein kinase-like (PK-like)"/>
    <property type="match status" value="1"/>
</dbReference>
<keyword evidence="23" id="KW-1185">Reference proteome</keyword>
<dbReference type="Pfam" id="PF07714">
    <property type="entry name" value="PK_Tyr_Ser-Thr"/>
    <property type="match status" value="1"/>
</dbReference>
<keyword evidence="9" id="KW-0677">Repeat</keyword>
<evidence type="ECO:0000256" key="18">
    <source>
        <dbReference type="PROSITE-ProRule" id="PRU10141"/>
    </source>
</evidence>
<dbReference type="Gene3D" id="1.10.510.10">
    <property type="entry name" value="Transferase(Phosphotransferase) domain 1"/>
    <property type="match status" value="1"/>
</dbReference>
<sequence length="941" mass="104346">MQLFGLVWLAASSELITVVHGQPNSPEFITIDCGLAADGTYSDKKTRGLLHVPDTGFTDAGLNAAVRPPYYQPDWPDLYRTVRYFPDRGGTSKRRSCYTLGPVSPGRRYLIRARFYYGNYDGLEATLPVFDIHIGVNRWTTVNITSPKSRHVIEAVTVPPVDFLQVCLVNTGWGTPFINALELRPLGETMYPEATVNQSLLLLRLARPSSLADFSINRFHFGTGFIRYPADPDDRSWQRYKDPTWTNISTTDTVDITNTINFDEPNKILQSCATPENGTWINFTWSSDPDLNDDHATYLLFLYFAELKRLPSNALRKFDILVDNATWKGSQSYTPKYLSAEVVKTMVQGSSQHAVSLAGTPDATLPPILNAFEIYSVKPMTELATNDADAKAMMTIRTAYALKKNWMGDPCAPKSFAWDGLNCSYPSSGPASVTELLLSSSGLAGEVHVSFGDLKSLKYLDLSNNNLSGSIPDFLAQMPSLTFLDLSSNKLSGWVPAAVLEKSQNRSLVFRAENNPNLCNNGASTCKSGNKKSNKTIVIATVVPIALATLLFLAAFLIIRNMRNKRDRWMANNSRLSSPRDQSNIFENRQFSYKELKLITANFVQAIGRGGFGDVFLGYLENGNPVAVKMRSKTSSQGDKEFLAEAQHLGRVHHKNLVSLIGYCKDKKHLALVYEYMRGGNLEDRLRGESTTVTPLTWPQRLKIALDSAHGLEYLHKSCHPPLIHRDVKTGNILLSADLEAKIADFGLMKVFADQFRTHVTTKPVGTLGYLDPEYYNTHQLSEKSDVYSFGVVLLELITGQSPAVAISDTESVHIAQWVRQKLSEGDIASIADPRMGGMYNVNSVWKVAELALQCKEEPSRKRPTMTDLVLELKECLELEVSHALTDYCSSSVQSTTANISATSVDLHTADQGTDHPRQHAPIYLEQTVMASTSSVGPTPR</sequence>
<evidence type="ECO:0000256" key="20">
    <source>
        <dbReference type="SAM" id="SignalP"/>
    </source>
</evidence>
<keyword evidence="7 19" id="KW-0812">Transmembrane</keyword>
<dbReference type="PROSITE" id="PS51450">
    <property type="entry name" value="LRR"/>
    <property type="match status" value="1"/>
</dbReference>
<comment type="subcellular location">
    <subcellularLocation>
        <location evidence="1">Cell membrane</location>
        <topology evidence="1">Single-pass membrane protein</topology>
    </subcellularLocation>
</comment>
<evidence type="ECO:0000256" key="7">
    <source>
        <dbReference type="ARBA" id="ARBA00022692"/>
    </source>
</evidence>
<keyword evidence="8 20" id="KW-0732">Signal</keyword>
<dbReference type="PROSITE" id="PS00108">
    <property type="entry name" value="PROTEIN_KINASE_ST"/>
    <property type="match status" value="1"/>
</dbReference>
<dbReference type="PANTHER" id="PTHR45631">
    <property type="entry name" value="OS07G0107800 PROTEIN-RELATED"/>
    <property type="match status" value="1"/>
</dbReference>
<proteinExistence type="predicted"/>
<dbReference type="Pfam" id="PF12819">
    <property type="entry name" value="Malectin_like"/>
    <property type="match status" value="1"/>
</dbReference>
<dbReference type="InterPro" id="IPR008271">
    <property type="entry name" value="Ser/Thr_kinase_AS"/>
</dbReference>
<dbReference type="EC" id="2.7.11.1" evidence="2"/>
<protein>
    <recommendedName>
        <fullName evidence="2">non-specific serine/threonine protein kinase</fullName>
        <ecNumber evidence="2">2.7.11.1</ecNumber>
    </recommendedName>
</protein>
<dbReference type="Proteomes" id="UP000298652">
    <property type="component" value="Chromosome 3"/>
</dbReference>
<keyword evidence="6" id="KW-0808">Transferase</keyword>
<dbReference type="PRINTS" id="PR00019">
    <property type="entry name" value="LEURICHRPT"/>
</dbReference>
<keyword evidence="3" id="KW-0723">Serine/threonine-protein kinase</keyword>
<dbReference type="Pfam" id="PF13855">
    <property type="entry name" value="LRR_8"/>
    <property type="match status" value="1"/>
</dbReference>